<reference evidence="2" key="1">
    <citation type="journal article" date="2022" name="Mol. Ecol. Resour.">
        <title>The genomes of chicory, endive, great burdock and yacon provide insights into Asteraceae palaeo-polyploidization history and plant inulin production.</title>
        <authorList>
            <person name="Fan W."/>
            <person name="Wang S."/>
            <person name="Wang H."/>
            <person name="Wang A."/>
            <person name="Jiang F."/>
            <person name="Liu H."/>
            <person name="Zhao H."/>
            <person name="Xu D."/>
            <person name="Zhang Y."/>
        </authorList>
    </citation>
    <scope>NUCLEOTIDE SEQUENCE [LARGE SCALE GENOMIC DNA]</scope>
    <source>
        <strain evidence="2">cv. Punajuju</strain>
    </source>
</reference>
<accession>A0ACB9D2F9</accession>
<comment type="caution">
    <text evidence="1">The sequence shown here is derived from an EMBL/GenBank/DDBJ whole genome shotgun (WGS) entry which is preliminary data.</text>
</comment>
<dbReference type="Proteomes" id="UP001055811">
    <property type="component" value="Linkage Group LG05"/>
</dbReference>
<dbReference type="EMBL" id="CM042013">
    <property type="protein sequence ID" value="KAI3740583.1"/>
    <property type="molecule type" value="Genomic_DNA"/>
</dbReference>
<organism evidence="1 2">
    <name type="scientific">Cichorium intybus</name>
    <name type="common">Chicory</name>
    <dbReference type="NCBI Taxonomy" id="13427"/>
    <lineage>
        <taxon>Eukaryota</taxon>
        <taxon>Viridiplantae</taxon>
        <taxon>Streptophyta</taxon>
        <taxon>Embryophyta</taxon>
        <taxon>Tracheophyta</taxon>
        <taxon>Spermatophyta</taxon>
        <taxon>Magnoliopsida</taxon>
        <taxon>eudicotyledons</taxon>
        <taxon>Gunneridae</taxon>
        <taxon>Pentapetalae</taxon>
        <taxon>asterids</taxon>
        <taxon>campanulids</taxon>
        <taxon>Asterales</taxon>
        <taxon>Asteraceae</taxon>
        <taxon>Cichorioideae</taxon>
        <taxon>Cichorieae</taxon>
        <taxon>Cichoriinae</taxon>
        <taxon>Cichorium</taxon>
    </lineage>
</organism>
<keyword evidence="2" id="KW-1185">Reference proteome</keyword>
<name>A0ACB9D2F9_CICIN</name>
<evidence type="ECO:0000313" key="1">
    <source>
        <dbReference type="EMBL" id="KAI3740583.1"/>
    </source>
</evidence>
<reference evidence="1 2" key="2">
    <citation type="journal article" date="2022" name="Mol. Ecol. Resour.">
        <title>The genomes of chicory, endive, great burdock and yacon provide insights into Asteraceae paleo-polyploidization history and plant inulin production.</title>
        <authorList>
            <person name="Fan W."/>
            <person name="Wang S."/>
            <person name="Wang H."/>
            <person name="Wang A."/>
            <person name="Jiang F."/>
            <person name="Liu H."/>
            <person name="Zhao H."/>
            <person name="Xu D."/>
            <person name="Zhang Y."/>
        </authorList>
    </citation>
    <scope>NUCLEOTIDE SEQUENCE [LARGE SCALE GENOMIC DNA]</scope>
    <source>
        <strain evidence="2">cv. Punajuju</strain>
        <tissue evidence="1">Leaves</tissue>
    </source>
</reference>
<proteinExistence type="predicted"/>
<evidence type="ECO:0000313" key="2">
    <source>
        <dbReference type="Proteomes" id="UP001055811"/>
    </source>
</evidence>
<gene>
    <name evidence="1" type="ORF">L2E82_31051</name>
</gene>
<sequence length="69" mass="7847">MDTIIKKIEEAYIQNEEATSTITLRSYSYQNLESFLIPFKAINLGTRIGKDGNGSSRALRKQCIFKTTE</sequence>
<protein>
    <submittedName>
        <fullName evidence="1">Uncharacterized protein</fullName>
    </submittedName>
</protein>